<evidence type="ECO:0000313" key="3">
    <source>
        <dbReference type="EMBL" id="OEU13917.1"/>
    </source>
</evidence>
<accession>A0A1E7F6Y6</accession>
<dbReference type="GO" id="GO:0005524">
    <property type="term" value="F:ATP binding"/>
    <property type="evidence" value="ECO:0007669"/>
    <property type="project" value="InterPro"/>
</dbReference>
<dbReference type="InParanoid" id="A0A1E7F6Y6"/>
<gene>
    <name evidence="3" type="ORF">FRACYDRAFT_158094</name>
</gene>
<feature type="domain" description="Protein kinase" evidence="2">
    <location>
        <begin position="1"/>
        <end position="312"/>
    </location>
</feature>
<evidence type="ECO:0000313" key="4">
    <source>
        <dbReference type="Proteomes" id="UP000095751"/>
    </source>
</evidence>
<protein>
    <recommendedName>
        <fullName evidence="2">Protein kinase domain-containing protein</fullName>
    </recommendedName>
</protein>
<dbReference type="Pfam" id="PF03109">
    <property type="entry name" value="ABC1"/>
    <property type="match status" value="1"/>
</dbReference>
<dbReference type="CDD" id="cd05121">
    <property type="entry name" value="ABC1_ADCK3-like"/>
    <property type="match status" value="1"/>
</dbReference>
<dbReference type="InterPro" id="IPR000719">
    <property type="entry name" value="Prot_kinase_dom"/>
</dbReference>
<reference evidence="3 4" key="1">
    <citation type="submission" date="2016-09" db="EMBL/GenBank/DDBJ databases">
        <title>Extensive genetic diversity and differential bi-allelic expression allows diatom success in the polar Southern Ocean.</title>
        <authorList>
            <consortium name="DOE Joint Genome Institute"/>
            <person name="Mock T."/>
            <person name="Otillar R.P."/>
            <person name="Strauss J."/>
            <person name="Dupont C."/>
            <person name="Frickenhaus S."/>
            <person name="Maumus F."/>
            <person name="Mcmullan M."/>
            <person name="Sanges R."/>
            <person name="Schmutz J."/>
            <person name="Toseland A."/>
            <person name="Valas R."/>
            <person name="Veluchamy A."/>
            <person name="Ward B.J."/>
            <person name="Allen A."/>
            <person name="Barry K."/>
            <person name="Falciatore A."/>
            <person name="Ferrante M."/>
            <person name="Fortunato A.E."/>
            <person name="Gloeckner G."/>
            <person name="Gruber A."/>
            <person name="Hipkin R."/>
            <person name="Janech M."/>
            <person name="Kroth P."/>
            <person name="Leese F."/>
            <person name="Lindquist E."/>
            <person name="Lyon B.R."/>
            <person name="Martin J."/>
            <person name="Mayer C."/>
            <person name="Parker M."/>
            <person name="Quesneville H."/>
            <person name="Raymond J."/>
            <person name="Uhlig C."/>
            <person name="Valentin K.U."/>
            <person name="Worden A.Z."/>
            <person name="Armbrust E.V."/>
            <person name="Bowler C."/>
            <person name="Green B."/>
            <person name="Moulton V."/>
            <person name="Van Oosterhout C."/>
            <person name="Grigoriev I."/>
        </authorList>
    </citation>
    <scope>NUCLEOTIDE SEQUENCE [LARGE SCALE GENOMIC DNA]</scope>
    <source>
        <strain evidence="3 4">CCMP1102</strain>
    </source>
</reference>
<dbReference type="EMBL" id="KV784361">
    <property type="protein sequence ID" value="OEU13917.1"/>
    <property type="molecule type" value="Genomic_DNA"/>
</dbReference>
<dbReference type="PANTHER" id="PTHR10566">
    <property type="entry name" value="CHAPERONE-ACTIVITY OF BC1 COMPLEX CABC1 -RELATED"/>
    <property type="match status" value="1"/>
</dbReference>
<feature type="non-terminal residue" evidence="3">
    <location>
        <position position="312"/>
    </location>
</feature>
<sequence>SASIGQVYKGKLRKDGMEVAVKVQRPKVLENVALDLYVLRSIIAPFNTDFVALIDAWGSGFVDELDYRAEAKATKDFTKAMKERGLDSVVFAPEVMDELSSTHVLVTKWVDGERLSTSNEDDVPRLCGIALNTYLTMLLDTGTLHCDPHPGNLLRTPEGKLCILDWGMVLDVPKDLQLSLLEFIADLKAENYEDVPMDLVKLKFVPEDKLDELRQSGLTEMAEDSMSRSDSTTSTTVDVTTKIEQMRQQNTNVFSIPDYFVYMSRAFATLEGIGLSSNSNYSILKECYPYISKRLLTDDSPRARQALRMLIY</sequence>
<dbReference type="SUPFAM" id="SSF56112">
    <property type="entry name" value="Protein kinase-like (PK-like)"/>
    <property type="match status" value="1"/>
</dbReference>
<dbReference type="PANTHER" id="PTHR10566:SF118">
    <property type="entry name" value="PROTEIN KINASE DOMAIN-CONTAINING PROTEIN"/>
    <property type="match status" value="1"/>
</dbReference>
<keyword evidence="4" id="KW-1185">Reference proteome</keyword>
<name>A0A1E7F6Y6_9STRA</name>
<dbReference type="GO" id="GO:0004672">
    <property type="term" value="F:protein kinase activity"/>
    <property type="evidence" value="ECO:0007669"/>
    <property type="project" value="InterPro"/>
</dbReference>
<dbReference type="PROSITE" id="PS50011">
    <property type="entry name" value="PROTEIN_KINASE_DOM"/>
    <property type="match status" value="1"/>
</dbReference>
<proteinExistence type="inferred from homology"/>
<dbReference type="AlphaFoldDB" id="A0A1E7F6Y6"/>
<dbReference type="InterPro" id="IPR004147">
    <property type="entry name" value="ABC1_dom"/>
</dbReference>
<dbReference type="InterPro" id="IPR050154">
    <property type="entry name" value="UbiB_kinase"/>
</dbReference>
<dbReference type="Proteomes" id="UP000095751">
    <property type="component" value="Unassembled WGS sequence"/>
</dbReference>
<evidence type="ECO:0000256" key="1">
    <source>
        <dbReference type="ARBA" id="ARBA00009670"/>
    </source>
</evidence>
<feature type="non-terminal residue" evidence="3">
    <location>
        <position position="1"/>
    </location>
</feature>
<organism evidence="3 4">
    <name type="scientific">Fragilariopsis cylindrus CCMP1102</name>
    <dbReference type="NCBI Taxonomy" id="635003"/>
    <lineage>
        <taxon>Eukaryota</taxon>
        <taxon>Sar</taxon>
        <taxon>Stramenopiles</taxon>
        <taxon>Ochrophyta</taxon>
        <taxon>Bacillariophyta</taxon>
        <taxon>Bacillariophyceae</taxon>
        <taxon>Bacillariophycidae</taxon>
        <taxon>Bacillariales</taxon>
        <taxon>Bacillariaceae</taxon>
        <taxon>Fragilariopsis</taxon>
    </lineage>
</organism>
<dbReference type="OrthoDB" id="42365at2759"/>
<evidence type="ECO:0000259" key="2">
    <source>
        <dbReference type="PROSITE" id="PS50011"/>
    </source>
</evidence>
<dbReference type="InterPro" id="IPR011009">
    <property type="entry name" value="Kinase-like_dom_sf"/>
</dbReference>
<dbReference type="KEGG" id="fcy:FRACYDRAFT_158094"/>
<dbReference type="Gene3D" id="1.10.510.10">
    <property type="entry name" value="Transferase(Phosphotransferase) domain 1"/>
    <property type="match status" value="1"/>
</dbReference>
<comment type="similarity">
    <text evidence="1">Belongs to the protein kinase superfamily. ADCK protein kinase family.</text>
</comment>